<evidence type="ECO:0000313" key="1">
    <source>
        <dbReference type="EMBL" id="GAA51808.1"/>
    </source>
</evidence>
<proteinExistence type="predicted"/>
<evidence type="ECO:0000313" key="2">
    <source>
        <dbReference type="Proteomes" id="UP000008909"/>
    </source>
</evidence>
<reference evidence="1" key="1">
    <citation type="journal article" date="2011" name="Genome Biol.">
        <title>The draft genome of the carcinogenic human liver fluke Clonorchis sinensis.</title>
        <authorList>
            <person name="Wang X."/>
            <person name="Chen W."/>
            <person name="Huang Y."/>
            <person name="Sun J."/>
            <person name="Men J."/>
            <person name="Liu H."/>
            <person name="Luo F."/>
            <person name="Guo L."/>
            <person name="Lv X."/>
            <person name="Deng C."/>
            <person name="Zhou C."/>
            <person name="Fan Y."/>
            <person name="Li X."/>
            <person name="Huang L."/>
            <person name="Hu Y."/>
            <person name="Liang C."/>
            <person name="Hu X."/>
            <person name="Xu J."/>
            <person name="Yu X."/>
        </authorList>
    </citation>
    <scope>NUCLEOTIDE SEQUENCE [LARGE SCALE GENOMIC DNA]</scope>
    <source>
        <strain evidence="1">Henan</strain>
    </source>
</reference>
<keyword evidence="2" id="KW-1185">Reference proteome</keyword>
<dbReference type="AlphaFoldDB" id="G7YFS5"/>
<name>G7YFS5_CLOSI</name>
<organism evidence="1 2">
    <name type="scientific">Clonorchis sinensis</name>
    <name type="common">Chinese liver fluke</name>
    <dbReference type="NCBI Taxonomy" id="79923"/>
    <lineage>
        <taxon>Eukaryota</taxon>
        <taxon>Metazoa</taxon>
        <taxon>Spiralia</taxon>
        <taxon>Lophotrochozoa</taxon>
        <taxon>Platyhelminthes</taxon>
        <taxon>Trematoda</taxon>
        <taxon>Digenea</taxon>
        <taxon>Opisthorchiida</taxon>
        <taxon>Opisthorchiata</taxon>
        <taxon>Opisthorchiidae</taxon>
        <taxon>Clonorchis</taxon>
    </lineage>
</organism>
<sequence length="333" mass="37678">MGGSNMLSDRHLIDKVLEPNCAGLFAHFFDGIDVISCHRIRKAQTPISHKVASRESALLYRRNRSFAAPQDVADRKVPSKFTSVEFRRESPNIIITGNTEQAVGFGCASLVMQRSLKLDMLGSESAKDNFYDSLGALPQRAKCSDIVVVASDRNARVDRSSAVEYEFPKHRKSLDNVVPTNKPAQTPTRLYRRQLSVACTSQRSDGSITACRSIWNISVYSDHALVRCCFSLCLSGVPQTRTPQLAIEKLVDPEVKRNYQNQLLECLPDDSTRRIIRRQVKLSVRIDREVWWTRKTEEMEDANNAESALKLFYLIRSTGPRNHLDSELISYLI</sequence>
<gene>
    <name evidence="1" type="ORF">CLF_106821</name>
</gene>
<accession>G7YFS5</accession>
<dbReference type="Proteomes" id="UP000008909">
    <property type="component" value="Unassembled WGS sequence"/>
</dbReference>
<evidence type="ECO:0008006" key="3">
    <source>
        <dbReference type="Google" id="ProtNLM"/>
    </source>
</evidence>
<protein>
    <recommendedName>
        <fullName evidence="3">ATP-binding cassette transporter</fullName>
    </recommendedName>
</protein>
<dbReference type="EMBL" id="DF143202">
    <property type="protein sequence ID" value="GAA51808.1"/>
    <property type="molecule type" value="Genomic_DNA"/>
</dbReference>
<reference key="2">
    <citation type="submission" date="2011-10" db="EMBL/GenBank/DDBJ databases">
        <title>The genome and transcriptome sequence of Clonorchis sinensis provide insights into the carcinogenic liver fluke.</title>
        <authorList>
            <person name="Wang X."/>
            <person name="Huang Y."/>
            <person name="Chen W."/>
            <person name="Liu H."/>
            <person name="Guo L."/>
            <person name="Chen Y."/>
            <person name="Luo F."/>
            <person name="Zhou W."/>
            <person name="Sun J."/>
            <person name="Mao Q."/>
            <person name="Liang P."/>
            <person name="Zhou C."/>
            <person name="Tian Y."/>
            <person name="Men J."/>
            <person name="Lv X."/>
            <person name="Huang L."/>
            <person name="Zhou J."/>
            <person name="Hu Y."/>
            <person name="Li R."/>
            <person name="Zhang F."/>
            <person name="Lei H."/>
            <person name="Li X."/>
            <person name="Hu X."/>
            <person name="Liang C."/>
            <person name="Xu J."/>
            <person name="Wu Z."/>
            <person name="Yu X."/>
        </authorList>
    </citation>
    <scope>NUCLEOTIDE SEQUENCE</scope>
    <source>
        <strain>Henan</strain>
    </source>
</reference>